<feature type="transmembrane region" description="Helical" evidence="9">
    <location>
        <begin position="277"/>
        <end position="296"/>
    </location>
</feature>
<evidence type="ECO:0000313" key="11">
    <source>
        <dbReference type="Proteomes" id="UP001058124"/>
    </source>
</evidence>
<feature type="transmembrane region" description="Helical" evidence="9">
    <location>
        <begin position="12"/>
        <end position="34"/>
    </location>
</feature>
<name>A0AAV5N120_9GAMM</name>
<sequence>MFSVLDRYIGRTIFSTIMATLFMLVSLSGIIKFVDQLRKTGKGDYDVWGAGLYTLLSVPKDIEVFFPMAALLGALLGLGMLATRSELVVMEASGFTRLQIASAVMKTAIPLVLLTMAIGEWVAPIGEQTARNVRAQMLYGSSLLSTKDGMWAKDNHDFIYIQNVVDQNELSGVSIYHFDNARKLISVRYAGTATYDKDKQSWILSQVDQSDLSQTNKIVGTQTLNEEWKTNLTPDKLGVVAMNPESLSASGLYEYSQYLKQSGLEANRYSLLFWKKIFTPISVAVMMLMALSFIFGPLRSVPMGVRVVTGIACGFVFYVLNEIFGQFSSIYNVPSMLGALLPSAAFLLLSLLLLRRRQ</sequence>
<evidence type="ECO:0000256" key="9">
    <source>
        <dbReference type="SAM" id="Phobius"/>
    </source>
</evidence>
<dbReference type="GO" id="GO:0043190">
    <property type="term" value="C:ATP-binding cassette (ABC) transporter complex"/>
    <property type="evidence" value="ECO:0007669"/>
    <property type="project" value="InterPro"/>
</dbReference>
<comment type="similarity">
    <text evidence="3">Belongs to the LptF/LptG family.</text>
</comment>
<evidence type="ECO:0000313" key="10">
    <source>
        <dbReference type="EMBL" id="GKX55218.1"/>
    </source>
</evidence>
<feature type="transmembrane region" description="Helical" evidence="9">
    <location>
        <begin position="103"/>
        <end position="123"/>
    </location>
</feature>
<feature type="transmembrane region" description="Helical" evidence="9">
    <location>
        <begin position="303"/>
        <end position="321"/>
    </location>
</feature>
<comment type="function">
    <text evidence="1">Part of the ABC transporter complex LptBFG involved in the translocation of lipopolysaccharide (LPS) from the inner membrane to the outer membrane.</text>
</comment>
<dbReference type="RefSeq" id="WP_027274147.1">
    <property type="nucleotide sequence ID" value="NZ_BRLH01000002.1"/>
</dbReference>
<keyword evidence="7 9" id="KW-0472">Membrane</keyword>
<comment type="caution">
    <text evidence="10">The sequence shown here is derived from an EMBL/GenBank/DDBJ whole genome shotgun (WGS) entry which is preliminary data.</text>
</comment>
<evidence type="ECO:0000256" key="7">
    <source>
        <dbReference type="ARBA" id="ARBA00023136"/>
    </source>
</evidence>
<dbReference type="InterPro" id="IPR005495">
    <property type="entry name" value="LptG/LptF_permease"/>
</dbReference>
<feature type="transmembrane region" description="Helical" evidence="9">
    <location>
        <begin position="333"/>
        <end position="354"/>
    </location>
</feature>
<evidence type="ECO:0000256" key="3">
    <source>
        <dbReference type="ARBA" id="ARBA00007725"/>
    </source>
</evidence>
<dbReference type="NCBIfam" id="TIGR04408">
    <property type="entry name" value="LptG_lptG"/>
    <property type="match status" value="1"/>
</dbReference>
<organism evidence="10 11">
    <name type="scientific">Leminorella grimontii</name>
    <dbReference type="NCBI Taxonomy" id="82981"/>
    <lineage>
        <taxon>Bacteria</taxon>
        <taxon>Pseudomonadati</taxon>
        <taxon>Pseudomonadota</taxon>
        <taxon>Gammaproteobacteria</taxon>
        <taxon>Enterobacterales</taxon>
        <taxon>Budviciaceae</taxon>
        <taxon>Leminorella</taxon>
    </lineage>
</organism>
<evidence type="ECO:0000256" key="4">
    <source>
        <dbReference type="ARBA" id="ARBA00022475"/>
    </source>
</evidence>
<keyword evidence="5 9" id="KW-0812">Transmembrane</keyword>
<proteinExistence type="inferred from homology"/>
<accession>A0AAV5N120</accession>
<feature type="transmembrane region" description="Helical" evidence="9">
    <location>
        <begin position="64"/>
        <end position="82"/>
    </location>
</feature>
<keyword evidence="6 9" id="KW-1133">Transmembrane helix</keyword>
<evidence type="ECO:0000256" key="6">
    <source>
        <dbReference type="ARBA" id="ARBA00022989"/>
    </source>
</evidence>
<evidence type="ECO:0000256" key="1">
    <source>
        <dbReference type="ARBA" id="ARBA00002265"/>
    </source>
</evidence>
<dbReference type="EMBL" id="BRLH01000002">
    <property type="protein sequence ID" value="GKX55218.1"/>
    <property type="molecule type" value="Genomic_DNA"/>
</dbReference>
<dbReference type="AlphaFoldDB" id="A0AAV5N120"/>
<evidence type="ECO:0000256" key="8">
    <source>
        <dbReference type="ARBA" id="ARBA00026081"/>
    </source>
</evidence>
<comment type="subunit">
    <text evidence="8">Component of the lipopolysaccharide transport and assembly complex. The LptBFG transporter is composed of two ATP-binding proteins (LptB) and two transmembrane proteins (LptF and LptG).</text>
</comment>
<gene>
    <name evidence="10" type="ORF">SOASR030_13300</name>
</gene>
<evidence type="ECO:0000256" key="5">
    <source>
        <dbReference type="ARBA" id="ARBA00022692"/>
    </source>
</evidence>
<protein>
    <submittedName>
        <fullName evidence="10">LPS export ABC transporter permease LptG</fullName>
    </submittedName>
</protein>
<dbReference type="Proteomes" id="UP001058124">
    <property type="component" value="Unassembled WGS sequence"/>
</dbReference>
<dbReference type="GO" id="GO:0015920">
    <property type="term" value="P:lipopolysaccharide transport"/>
    <property type="evidence" value="ECO:0007669"/>
    <property type="project" value="TreeGrafter"/>
</dbReference>
<dbReference type="GO" id="GO:0055085">
    <property type="term" value="P:transmembrane transport"/>
    <property type="evidence" value="ECO:0007669"/>
    <property type="project" value="InterPro"/>
</dbReference>
<dbReference type="PANTHER" id="PTHR33529:SF2">
    <property type="entry name" value="LIPOPOLYSACCHARIDE EXPORT SYSTEM PERMEASE PROTEIN LPTG"/>
    <property type="match status" value="1"/>
</dbReference>
<reference evidence="10" key="1">
    <citation type="submission" date="2022-06" db="EMBL/GenBank/DDBJ databases">
        <title>Draft genome sequences of Leminorella grimontii str. JCM5902.</title>
        <authorList>
            <person name="Wakabayashi Y."/>
            <person name="Kojima K."/>
        </authorList>
    </citation>
    <scope>NUCLEOTIDE SEQUENCE</scope>
    <source>
        <strain evidence="10">JCM 5902</strain>
    </source>
</reference>
<dbReference type="InterPro" id="IPR030923">
    <property type="entry name" value="LptG"/>
</dbReference>
<comment type="subcellular location">
    <subcellularLocation>
        <location evidence="2">Cell membrane</location>
        <topology evidence="2">Multi-pass membrane protein</topology>
    </subcellularLocation>
</comment>
<keyword evidence="11" id="KW-1185">Reference proteome</keyword>
<evidence type="ECO:0000256" key="2">
    <source>
        <dbReference type="ARBA" id="ARBA00004651"/>
    </source>
</evidence>
<keyword evidence="4" id="KW-1003">Cell membrane</keyword>
<dbReference type="PANTHER" id="PTHR33529">
    <property type="entry name" value="SLR0882 PROTEIN-RELATED"/>
    <property type="match status" value="1"/>
</dbReference>
<dbReference type="Pfam" id="PF03739">
    <property type="entry name" value="LptF_LptG"/>
    <property type="match status" value="1"/>
</dbReference>